<accession>A0AAN7HW55</accession>
<dbReference type="InterPro" id="IPR039436">
    <property type="entry name" value="Asteroid_dom"/>
</dbReference>
<dbReference type="PANTHER" id="PTHR15665:SF1">
    <property type="entry name" value="PROTEIN ASTEROID HOMOLOG 1"/>
    <property type="match status" value="1"/>
</dbReference>
<reference evidence="4 5" key="1">
    <citation type="submission" date="2022-11" db="EMBL/GenBank/DDBJ databases">
        <title>Mucor velutinosus strain NIH1002 WGS.</title>
        <authorList>
            <person name="Subramanian P."/>
            <person name="Mullikin J.C."/>
            <person name="Segre J.A."/>
            <person name="Zelazny A.M."/>
        </authorList>
    </citation>
    <scope>NUCLEOTIDE SEQUENCE [LARGE SCALE GENOMIC DNA]</scope>
    <source>
        <strain evidence="4 5">NIH1002</strain>
    </source>
</reference>
<feature type="region of interest" description="Disordered" evidence="2">
    <location>
        <begin position="674"/>
        <end position="703"/>
    </location>
</feature>
<comment type="caution">
    <text evidence="4">The sequence shown here is derived from an EMBL/GenBank/DDBJ whole genome shotgun (WGS) entry which is preliminary data.</text>
</comment>
<dbReference type="InterPro" id="IPR029060">
    <property type="entry name" value="PIN-like_dom_sf"/>
</dbReference>
<dbReference type="Proteomes" id="UP001304243">
    <property type="component" value="Unassembled WGS sequence"/>
</dbReference>
<evidence type="ECO:0000313" key="5">
    <source>
        <dbReference type="Proteomes" id="UP001304243"/>
    </source>
</evidence>
<gene>
    <name evidence="4" type="ORF">ATC70_006269</name>
</gene>
<dbReference type="SUPFAM" id="SSF88723">
    <property type="entry name" value="PIN domain-like"/>
    <property type="match status" value="1"/>
</dbReference>
<dbReference type="GeneID" id="89949955"/>
<organism evidence="4 5">
    <name type="scientific">Mucor velutinosus</name>
    <dbReference type="NCBI Taxonomy" id="708070"/>
    <lineage>
        <taxon>Eukaryota</taxon>
        <taxon>Fungi</taxon>
        <taxon>Fungi incertae sedis</taxon>
        <taxon>Mucoromycota</taxon>
        <taxon>Mucoromycotina</taxon>
        <taxon>Mucoromycetes</taxon>
        <taxon>Mucorales</taxon>
        <taxon>Mucorineae</taxon>
        <taxon>Mucoraceae</taxon>
        <taxon>Mucor</taxon>
    </lineage>
</organism>
<evidence type="ECO:0000259" key="3">
    <source>
        <dbReference type="Pfam" id="PF12813"/>
    </source>
</evidence>
<dbReference type="Pfam" id="PF12813">
    <property type="entry name" value="XPG_I_2"/>
    <property type="match status" value="1"/>
</dbReference>
<feature type="domain" description="Asteroid" evidence="3">
    <location>
        <begin position="149"/>
        <end position="249"/>
    </location>
</feature>
<dbReference type="InterPro" id="IPR026832">
    <property type="entry name" value="Asteroid"/>
</dbReference>
<dbReference type="RefSeq" id="XP_064676764.1">
    <property type="nucleotide sequence ID" value="XM_064825546.1"/>
</dbReference>
<evidence type="ECO:0000256" key="2">
    <source>
        <dbReference type="SAM" id="MobiDB-lite"/>
    </source>
</evidence>
<name>A0AAN7HW55_9FUNG</name>
<evidence type="ECO:0000256" key="1">
    <source>
        <dbReference type="ARBA" id="ARBA00007398"/>
    </source>
</evidence>
<proteinExistence type="inferred from homology"/>
<dbReference type="AlphaFoldDB" id="A0AAN7HW55"/>
<dbReference type="EMBL" id="JASEJX010000034">
    <property type="protein sequence ID" value="KAK4510098.1"/>
    <property type="molecule type" value="Genomic_DNA"/>
</dbReference>
<evidence type="ECO:0000313" key="4">
    <source>
        <dbReference type="EMBL" id="KAK4510098.1"/>
    </source>
</evidence>
<keyword evidence="5" id="KW-1185">Reference proteome</keyword>
<sequence>MGIHGLSYFIKSLPSIIDNVKWKIEPAADRFSAKKDDGDHFIIDGNAFVYHIAFEHRTNWTHGGQYAHIADVVAKTIDSLHRAGIQLTFLFDGALPQDKLDTRVKRHKSYIERCASTYWNLKQINTSNKHADEERQNGIQYYGDLFLIPPLTLEVIVQTLKELQVEIQVCEAEADGEVVSMAARERAYVVSQDSDMHVYPDVGKGYIPFESLTIPIQDTDSDYISASVYHPETLAKSLNLEPYQLPLFGTLLGNDYIDADLVRFPIGHWCSVEGIHVTKNNQSGWPKVVAEFIRRNTHVQGGKGKDCIIQNIADQLKPIIARSSMKSREEKASGLEDRMINSICRYDAFSPLLKHSPDQECGSSSSTLIDTISRQFTHTKTLSRQIMDVITSNTFWTSIFIEDIERESSWDISRSLRQGVYGCVHETLGDQQQQQQQQQEAKKNEITVQEHVREKQHLEVVQVIGGVITYQRSTALDDFYRFHVSNETHILHHNPILHPLILCMRYMIYHCSQSIDNGRLFNYEVVAMIVSTLRSLAPTLGYSTQDEVPCPDIGVPALKKRSIHLASQYQGVIYSSFLLSQMLDIANYLQSPHVLAHMYHGLYFHYYIEIARGGVSISRMLHHVTPAFKALFCSVYKSIMTDLYDQVLDVFDYDIITSAMEEWTISDNKPKRLISLNSSNQPEKKKKKKSPAKSSNITATPQNRSTNAFNVLSFGCNFDE</sequence>
<comment type="similarity">
    <text evidence="1">Belongs to the asteroid family.</text>
</comment>
<protein>
    <recommendedName>
        <fullName evidence="3">Asteroid domain-containing protein</fullName>
    </recommendedName>
</protein>
<dbReference type="Gene3D" id="3.40.50.1010">
    <property type="entry name" value="5'-nuclease"/>
    <property type="match status" value="1"/>
</dbReference>
<dbReference type="PANTHER" id="PTHR15665">
    <property type="entry name" value="ASTEROID PROTEIN"/>
    <property type="match status" value="1"/>
</dbReference>